<keyword evidence="3 8" id="KW-0349">Heme</keyword>
<evidence type="ECO:0000256" key="8">
    <source>
        <dbReference type="PIRSR" id="PIRSR602401-1"/>
    </source>
</evidence>
<dbReference type="FunFam" id="1.10.630.10:FF:000126">
    <property type="entry name" value="Predicted protein"/>
    <property type="match status" value="1"/>
</dbReference>
<reference evidence="11" key="1">
    <citation type="journal article" date="2018" name="Acta Biochim. Biophys. Sin.">
        <title>Transcriptomics-based identification and characterization of 11 CYP450 genes of Panax ginseng responsive to MeJA.</title>
        <authorList>
            <person name="Zeng X."/>
            <person name="Luo T."/>
            <person name="Li J."/>
            <person name="Li G."/>
            <person name="Zhou D."/>
            <person name="Liu T."/>
            <person name="Zou X."/>
            <person name="Pandey A."/>
            <person name="Luo Z."/>
        </authorList>
    </citation>
    <scope>NUCLEOTIDE SEQUENCE</scope>
</reference>
<keyword evidence="4 8" id="KW-0479">Metal-binding</keyword>
<evidence type="ECO:0000256" key="2">
    <source>
        <dbReference type="ARBA" id="ARBA00010617"/>
    </source>
</evidence>
<name>A0A3Q9BGP9_PANGI</name>
<dbReference type="GO" id="GO:0004497">
    <property type="term" value="F:monooxygenase activity"/>
    <property type="evidence" value="ECO:0007669"/>
    <property type="project" value="UniProtKB-KW"/>
</dbReference>
<keyword evidence="10" id="KW-1133">Transmembrane helix</keyword>
<comment type="similarity">
    <text evidence="2 9">Belongs to the cytochrome P450 family.</text>
</comment>
<dbReference type="PANTHER" id="PTHR47950">
    <property type="entry name" value="CYTOCHROME P450, FAMILY 76, SUBFAMILY C, POLYPEPTIDE 5-RELATED"/>
    <property type="match status" value="1"/>
</dbReference>
<dbReference type="SUPFAM" id="SSF48264">
    <property type="entry name" value="Cytochrome P450"/>
    <property type="match status" value="1"/>
</dbReference>
<feature type="binding site" description="axial binding residue" evidence="8">
    <location>
        <position position="441"/>
    </location>
    <ligand>
        <name>heme</name>
        <dbReference type="ChEBI" id="CHEBI:30413"/>
    </ligand>
    <ligandPart>
        <name>Fe</name>
        <dbReference type="ChEBI" id="CHEBI:18248"/>
    </ligandPart>
</feature>
<dbReference type="SMR" id="A0A3Q9BGP9"/>
<evidence type="ECO:0000256" key="7">
    <source>
        <dbReference type="ARBA" id="ARBA00023033"/>
    </source>
</evidence>
<sequence>MNLTTKDLGDMNTLFLGILVLSLISLIIFKHTSKAKTLPLPPGPYAWPLVGNIFQMRGKPPHLLLANLAKIHGPLISLRLGAQLVVVGSSPAAAEEILKVHDRILSGRCVASRQRGSKLHNLSSGLSEECGDAWKNIRGIYRSELFSTKAIESQVKIREKKAMEMVSYLGSKQGEILQIKEIVFVTVMNIISNMLFSVDFGDFEGVGLGKEMRGYIRRFGEVVSTPQLADLYPLLGGFDVKGMYNKLMLSDLYEKTCACWGSIVKERKEGKIDQNHKDFMDALIGKGFTDDQINPLIEELFGAGIETTTATSEWLMVELLKNQQAMNKLRDELEKVIGVDTVRESYLPNLPYLEACVKETLRLHPLGPLLLPHRAVQTCEVMGYKIPKDTQILVNMWAIARDSNIWDDPLSFKPERFIGSGVDYKGLTFEYIPFGSGRRMCPGQPFASRTIPLIVASLIHNYDWFLPIDMEPSKIDMKEMIDMIMQKEEPLSVIPKLRTLLR</sequence>
<feature type="transmembrane region" description="Helical" evidence="10">
    <location>
        <begin position="12"/>
        <end position="29"/>
    </location>
</feature>
<keyword evidence="6 8" id="KW-0408">Iron</keyword>
<comment type="cofactor">
    <cofactor evidence="1 8">
        <name>heme</name>
        <dbReference type="ChEBI" id="CHEBI:30413"/>
    </cofactor>
</comment>
<evidence type="ECO:0000256" key="6">
    <source>
        <dbReference type="ARBA" id="ARBA00023004"/>
    </source>
</evidence>
<evidence type="ECO:0000256" key="1">
    <source>
        <dbReference type="ARBA" id="ARBA00001971"/>
    </source>
</evidence>
<keyword evidence="10" id="KW-0812">Transmembrane</keyword>
<evidence type="ECO:0000256" key="4">
    <source>
        <dbReference type="ARBA" id="ARBA00022723"/>
    </source>
</evidence>
<accession>A0A3Q9BGP9</accession>
<keyword evidence="10" id="KW-0472">Membrane</keyword>
<dbReference type="InterPro" id="IPR017972">
    <property type="entry name" value="Cyt_P450_CS"/>
</dbReference>
<dbReference type="GO" id="GO:0020037">
    <property type="term" value="F:heme binding"/>
    <property type="evidence" value="ECO:0007669"/>
    <property type="project" value="InterPro"/>
</dbReference>
<reference evidence="11" key="2">
    <citation type="submission" date="2018-03" db="EMBL/GenBank/DDBJ databases">
        <authorList>
            <person name="Zeng Z."/>
        </authorList>
    </citation>
    <scope>NUCLEOTIDE SEQUENCE</scope>
</reference>
<dbReference type="GO" id="GO:0016705">
    <property type="term" value="F:oxidoreductase activity, acting on paired donors, with incorporation or reduction of molecular oxygen"/>
    <property type="evidence" value="ECO:0007669"/>
    <property type="project" value="InterPro"/>
</dbReference>
<dbReference type="InterPro" id="IPR036396">
    <property type="entry name" value="Cyt_P450_sf"/>
</dbReference>
<keyword evidence="7 9" id="KW-0503">Monooxygenase</keyword>
<evidence type="ECO:0000313" key="11">
    <source>
        <dbReference type="EMBL" id="AZP01948.1"/>
    </source>
</evidence>
<dbReference type="EMBL" id="MH117973">
    <property type="protein sequence ID" value="AZP01948.1"/>
    <property type="molecule type" value="mRNA"/>
</dbReference>
<dbReference type="AlphaFoldDB" id="A0A3Q9BGP9"/>
<evidence type="ECO:0000256" key="9">
    <source>
        <dbReference type="RuleBase" id="RU000461"/>
    </source>
</evidence>
<dbReference type="PANTHER" id="PTHR47950:SF49">
    <property type="entry name" value="CYTOCHROME P450"/>
    <property type="match status" value="1"/>
</dbReference>
<dbReference type="InterPro" id="IPR001128">
    <property type="entry name" value="Cyt_P450"/>
</dbReference>
<gene>
    <name evidence="11" type="primary">CYP80F5</name>
</gene>
<dbReference type="PROSITE" id="PS00086">
    <property type="entry name" value="CYTOCHROME_P450"/>
    <property type="match status" value="1"/>
</dbReference>
<dbReference type="PRINTS" id="PR00385">
    <property type="entry name" value="P450"/>
</dbReference>
<protein>
    <submittedName>
        <fullName evidence="11">Cytochrome P450 CYP80F5</fullName>
    </submittedName>
</protein>
<evidence type="ECO:0000256" key="5">
    <source>
        <dbReference type="ARBA" id="ARBA00023002"/>
    </source>
</evidence>
<evidence type="ECO:0000256" key="10">
    <source>
        <dbReference type="SAM" id="Phobius"/>
    </source>
</evidence>
<dbReference type="Pfam" id="PF00067">
    <property type="entry name" value="p450"/>
    <property type="match status" value="1"/>
</dbReference>
<dbReference type="GO" id="GO:0005506">
    <property type="term" value="F:iron ion binding"/>
    <property type="evidence" value="ECO:0007669"/>
    <property type="project" value="InterPro"/>
</dbReference>
<dbReference type="InterPro" id="IPR002401">
    <property type="entry name" value="Cyt_P450_E_grp-I"/>
</dbReference>
<keyword evidence="5 9" id="KW-0560">Oxidoreductase</keyword>
<evidence type="ECO:0000256" key="3">
    <source>
        <dbReference type="ARBA" id="ARBA00022617"/>
    </source>
</evidence>
<dbReference type="PRINTS" id="PR00463">
    <property type="entry name" value="EP450I"/>
</dbReference>
<proteinExistence type="evidence at transcript level"/>
<dbReference type="Gene3D" id="1.10.630.10">
    <property type="entry name" value="Cytochrome P450"/>
    <property type="match status" value="1"/>
</dbReference>
<organism evidence="11">
    <name type="scientific">Panax ginseng</name>
    <name type="common">Korean ginseng</name>
    <dbReference type="NCBI Taxonomy" id="4054"/>
    <lineage>
        <taxon>Eukaryota</taxon>
        <taxon>Viridiplantae</taxon>
        <taxon>Streptophyta</taxon>
        <taxon>Embryophyta</taxon>
        <taxon>Tracheophyta</taxon>
        <taxon>Spermatophyta</taxon>
        <taxon>Magnoliopsida</taxon>
        <taxon>eudicotyledons</taxon>
        <taxon>Gunneridae</taxon>
        <taxon>Pentapetalae</taxon>
        <taxon>asterids</taxon>
        <taxon>campanulids</taxon>
        <taxon>Apiales</taxon>
        <taxon>Araliaceae</taxon>
        <taxon>Panax</taxon>
    </lineage>
</organism>